<sequence length="89" mass="9815">MNILLQLSLLLGAASVVSAGCSACPLGSGRCTDSAGNGCRKGEIKYQWLVAQNYCCREPGFETTGDRYRVVKVLLWAKLVRTRRLWFTS</sequence>
<comment type="caution">
    <text evidence="2">The sequence shown here is derived from an EMBL/GenBank/DDBJ whole genome shotgun (WGS) entry which is preliminary data.</text>
</comment>
<protein>
    <submittedName>
        <fullName evidence="2">Uncharacterized protein</fullName>
    </submittedName>
</protein>
<dbReference type="Proteomes" id="UP000699042">
    <property type="component" value="Unassembled WGS sequence"/>
</dbReference>
<evidence type="ECO:0000256" key="1">
    <source>
        <dbReference type="SAM" id="SignalP"/>
    </source>
</evidence>
<dbReference type="EMBL" id="JAESDN010000008">
    <property type="protein sequence ID" value="KAG7046491.1"/>
    <property type="molecule type" value="Genomic_DNA"/>
</dbReference>
<keyword evidence="1" id="KW-0732">Signal</keyword>
<evidence type="ECO:0000313" key="2">
    <source>
        <dbReference type="EMBL" id="KAG7046491.1"/>
    </source>
</evidence>
<reference evidence="2" key="1">
    <citation type="submission" date="2021-05" db="EMBL/GenBank/DDBJ databases">
        <title>Comparative genomics of three Colletotrichum scovillei strains and genetic complementation revealed genes involved fungal growth and virulence on chili pepper.</title>
        <authorList>
            <person name="Hsieh D.-K."/>
            <person name="Chuang S.-C."/>
            <person name="Chen C.-Y."/>
            <person name="Chao Y.-T."/>
            <person name="Lu M.-Y.J."/>
            <person name="Lee M.-H."/>
            <person name="Shih M.-C."/>
        </authorList>
    </citation>
    <scope>NUCLEOTIDE SEQUENCE</scope>
    <source>
        <strain evidence="2">Coll-153</strain>
    </source>
</reference>
<accession>A0A9P7QZ28</accession>
<gene>
    <name evidence="2" type="ORF">JMJ77_014721</name>
</gene>
<keyword evidence="3" id="KW-1185">Reference proteome</keyword>
<feature type="chain" id="PRO_5040383681" evidence="1">
    <location>
        <begin position="20"/>
        <end position="89"/>
    </location>
</feature>
<evidence type="ECO:0000313" key="3">
    <source>
        <dbReference type="Proteomes" id="UP000699042"/>
    </source>
</evidence>
<dbReference type="AlphaFoldDB" id="A0A9P7QZ28"/>
<name>A0A9P7QZ28_9PEZI</name>
<organism evidence="2 3">
    <name type="scientific">Colletotrichum scovillei</name>
    <dbReference type="NCBI Taxonomy" id="1209932"/>
    <lineage>
        <taxon>Eukaryota</taxon>
        <taxon>Fungi</taxon>
        <taxon>Dikarya</taxon>
        <taxon>Ascomycota</taxon>
        <taxon>Pezizomycotina</taxon>
        <taxon>Sordariomycetes</taxon>
        <taxon>Hypocreomycetidae</taxon>
        <taxon>Glomerellales</taxon>
        <taxon>Glomerellaceae</taxon>
        <taxon>Colletotrichum</taxon>
        <taxon>Colletotrichum acutatum species complex</taxon>
    </lineage>
</organism>
<proteinExistence type="predicted"/>
<feature type="signal peptide" evidence="1">
    <location>
        <begin position="1"/>
        <end position="19"/>
    </location>
</feature>